<protein>
    <recommendedName>
        <fullName evidence="1">O-acyltransferase WSD1-like N-terminal domain-containing protein</fullName>
    </recommendedName>
</protein>
<comment type="caution">
    <text evidence="2">The sequence shown here is derived from an EMBL/GenBank/DDBJ whole genome shotgun (WGS) entry which is preliminary data.</text>
</comment>
<feature type="domain" description="O-acyltransferase WSD1-like N-terminal" evidence="1">
    <location>
        <begin position="34"/>
        <end position="165"/>
    </location>
</feature>
<dbReference type="EMBL" id="JAKEIP010000375">
    <property type="protein sequence ID" value="MCF1599896.1"/>
    <property type="molecule type" value="Genomic_DNA"/>
</dbReference>
<dbReference type="GO" id="GO:0045017">
    <property type="term" value="P:glycerolipid biosynthetic process"/>
    <property type="evidence" value="ECO:0007669"/>
    <property type="project" value="InterPro"/>
</dbReference>
<organism evidence="2 3">
    <name type="scientific">Streptomyces muensis</name>
    <dbReference type="NCBI Taxonomy" id="1077944"/>
    <lineage>
        <taxon>Bacteria</taxon>
        <taxon>Bacillati</taxon>
        <taxon>Actinomycetota</taxon>
        <taxon>Actinomycetes</taxon>
        <taxon>Kitasatosporales</taxon>
        <taxon>Streptomycetaceae</taxon>
        <taxon>Streptomyces</taxon>
    </lineage>
</organism>
<name>A0A9X1Q7F5_STRM4</name>
<gene>
    <name evidence="2" type="ORF">L0P92_41075</name>
</gene>
<evidence type="ECO:0000313" key="2">
    <source>
        <dbReference type="EMBL" id="MCF1599896.1"/>
    </source>
</evidence>
<dbReference type="Pfam" id="PF03007">
    <property type="entry name" value="WS_DGAT_cat"/>
    <property type="match status" value="1"/>
</dbReference>
<dbReference type="RefSeq" id="WP_234768241.1">
    <property type="nucleotide sequence ID" value="NZ_JAKEIP010000375.1"/>
</dbReference>
<dbReference type="Proteomes" id="UP001139384">
    <property type="component" value="Unassembled WGS sequence"/>
</dbReference>
<dbReference type="InterPro" id="IPR004255">
    <property type="entry name" value="O-acyltransferase_WSD1_N"/>
</dbReference>
<evidence type="ECO:0000313" key="3">
    <source>
        <dbReference type="Proteomes" id="UP001139384"/>
    </source>
</evidence>
<dbReference type="AlphaFoldDB" id="A0A9X1Q7F5"/>
<accession>A0A9X1Q7F5</accession>
<reference evidence="2" key="1">
    <citation type="submission" date="2022-01" db="EMBL/GenBank/DDBJ databases">
        <title>Draft Genome Sequences of Seven Type Strains of the Genus Streptomyces.</title>
        <authorList>
            <person name="Aziz S."/>
            <person name="Coretto E."/>
            <person name="Chronakova A."/>
            <person name="Sproer C."/>
            <person name="Huber K."/>
            <person name="Nouioui I."/>
            <person name="Gross H."/>
        </authorList>
    </citation>
    <scope>NUCLEOTIDE SEQUENCE</scope>
    <source>
        <strain evidence="2">DSM 103493</strain>
    </source>
</reference>
<sequence>MRLTAIDEGHLRNGLPGTIGIAGVFPGEPFDLERVRARVRERWGGLERMSLVLRPPTGSGALSGHRWERARPFDPGAHITTTDQDLRSLLADGVSHPLPSERPLWRLLVAPYGLVLFAHHALLDGRSLETVFRLLMDDAVPPPAPRVPAAADPTATVRQRPAVGAAAVGRELRRIGAPGRPLPTASPGEVGPSVAVVELDPQVMRTARRQPAGGRGATLNELLLSTYAGALRVCHGPLRAWPKGSNPFYATVPVDLRTRRSAQQLGNGVTVLRMPLPVDLESPVARLAACQDQVAGFDRRCAAHRAILPALQGAARAVPWLAGVMARRLARPELTTSLCTAFKWRDHPSRLHGRPLTRVVPLPQLSPPGTANLCLVHCADAYTLTVVSHARAGDAELIGAAVARELEALAVSDVSGGSVVRAGQGLRTS</sequence>
<dbReference type="SUPFAM" id="SSF52777">
    <property type="entry name" value="CoA-dependent acyltransferases"/>
    <property type="match status" value="1"/>
</dbReference>
<keyword evidence="3" id="KW-1185">Reference proteome</keyword>
<dbReference type="GO" id="GO:0004144">
    <property type="term" value="F:diacylglycerol O-acyltransferase activity"/>
    <property type="evidence" value="ECO:0007669"/>
    <property type="project" value="InterPro"/>
</dbReference>
<proteinExistence type="predicted"/>
<evidence type="ECO:0000259" key="1">
    <source>
        <dbReference type="Pfam" id="PF03007"/>
    </source>
</evidence>